<keyword evidence="4" id="KW-0418">Kinase</keyword>
<dbReference type="VEuPathDB" id="VectorBase:PPAPM1_002968"/>
<dbReference type="EMBL" id="AJVK01036841">
    <property type="status" value="NOT_ANNOTATED_CDS"/>
    <property type="molecule type" value="Genomic_DNA"/>
</dbReference>
<feature type="compositionally biased region" description="Basic and acidic residues" evidence="6">
    <location>
        <begin position="147"/>
        <end position="173"/>
    </location>
</feature>
<dbReference type="GO" id="GO:0005634">
    <property type="term" value="C:nucleus"/>
    <property type="evidence" value="ECO:0007669"/>
    <property type="project" value="TreeGrafter"/>
</dbReference>
<protein>
    <submittedName>
        <fullName evidence="7">Uncharacterized protein</fullName>
    </submittedName>
</protein>
<accession>A0A1B0DM09</accession>
<dbReference type="PANTHER" id="PTHR24342">
    <property type="entry name" value="SERINE/THREONINE-PROTEIN KINASE 17"/>
    <property type="match status" value="1"/>
</dbReference>
<feature type="compositionally biased region" description="Basic and acidic residues" evidence="6">
    <location>
        <begin position="229"/>
        <end position="243"/>
    </location>
</feature>
<feature type="compositionally biased region" description="Polar residues" evidence="6">
    <location>
        <begin position="339"/>
        <end position="360"/>
    </location>
</feature>
<dbReference type="InterPro" id="IPR011009">
    <property type="entry name" value="Kinase-like_dom_sf"/>
</dbReference>
<feature type="compositionally biased region" description="Basic and acidic residues" evidence="6">
    <location>
        <begin position="280"/>
        <end position="290"/>
    </location>
</feature>
<feature type="region of interest" description="Disordered" evidence="6">
    <location>
        <begin position="102"/>
        <end position="121"/>
    </location>
</feature>
<evidence type="ECO:0000256" key="3">
    <source>
        <dbReference type="ARBA" id="ARBA00022741"/>
    </source>
</evidence>
<keyword evidence="5" id="KW-0067">ATP-binding</keyword>
<keyword evidence="3" id="KW-0547">Nucleotide-binding</keyword>
<dbReference type="SUPFAM" id="SSF56112">
    <property type="entry name" value="Protein kinase-like (PK-like)"/>
    <property type="match status" value="1"/>
</dbReference>
<evidence type="ECO:0000313" key="7">
    <source>
        <dbReference type="EnsemblMetazoa" id="PPAI009399-PA"/>
    </source>
</evidence>
<organism evidence="7 8">
    <name type="scientific">Phlebotomus papatasi</name>
    <name type="common">Sandfly</name>
    <dbReference type="NCBI Taxonomy" id="29031"/>
    <lineage>
        <taxon>Eukaryota</taxon>
        <taxon>Metazoa</taxon>
        <taxon>Ecdysozoa</taxon>
        <taxon>Arthropoda</taxon>
        <taxon>Hexapoda</taxon>
        <taxon>Insecta</taxon>
        <taxon>Pterygota</taxon>
        <taxon>Neoptera</taxon>
        <taxon>Endopterygota</taxon>
        <taxon>Diptera</taxon>
        <taxon>Nematocera</taxon>
        <taxon>Psychodoidea</taxon>
        <taxon>Psychodidae</taxon>
        <taxon>Phlebotomus</taxon>
        <taxon>Phlebotomus</taxon>
    </lineage>
</organism>
<dbReference type="AlphaFoldDB" id="A0A1B0DM09"/>
<sequence length="415" mass="46111">MGDSDVDTFSNITRADYDFEDEAFDAVSQDAKEFISGLLIHRKEDRLTAEECLNSKWLSLENDNMSNVKLSTDKLKKFIIRRKWQKTGNAIRALGRMATLSANSRRNSAASSAPNSPRPSISGNILASLTTHMSSVNEEVDDIEEKASKVHFSNDQKKRPNGVKDRSCSERSDSGFSECSTNCGCTQSASNKLQIIFDIDDNEDDLHAENSGGFSHEVLASKLEKIAEQQKEDSCNTKSDISEKSSATPVSPPPNLSPLNDLEYDIKRFNLTNSIQTRKKSLESSMRKDSTPQLSVPLIHISPEKKVSHLKEKFDAKASKKNSPRTRSPNSRVFAKNTAGESSKTDLTNRLATNTPSPSRKTGGLSARVKEVTERLSAPKRTPEQSFRPNTTRDKKQESRNAQNFGRGFSKELID</sequence>
<feature type="region of interest" description="Disordered" evidence="6">
    <location>
        <begin position="229"/>
        <end position="261"/>
    </location>
</feature>
<evidence type="ECO:0000256" key="6">
    <source>
        <dbReference type="SAM" id="MobiDB-lite"/>
    </source>
</evidence>
<dbReference type="GO" id="GO:0035556">
    <property type="term" value="P:intracellular signal transduction"/>
    <property type="evidence" value="ECO:0007669"/>
    <property type="project" value="TreeGrafter"/>
</dbReference>
<dbReference type="GO" id="GO:0004674">
    <property type="term" value="F:protein serine/threonine kinase activity"/>
    <property type="evidence" value="ECO:0007669"/>
    <property type="project" value="UniProtKB-KW"/>
</dbReference>
<keyword evidence="1" id="KW-0723">Serine/threonine-protein kinase</keyword>
<reference evidence="7" key="1">
    <citation type="submission" date="2022-08" db="UniProtKB">
        <authorList>
            <consortium name="EnsemblMetazoa"/>
        </authorList>
    </citation>
    <scope>IDENTIFICATION</scope>
    <source>
        <strain evidence="7">Israel</strain>
    </source>
</reference>
<keyword evidence="8" id="KW-1185">Reference proteome</keyword>
<dbReference type="Proteomes" id="UP000092462">
    <property type="component" value="Unassembled WGS sequence"/>
</dbReference>
<dbReference type="GO" id="GO:0005524">
    <property type="term" value="F:ATP binding"/>
    <property type="evidence" value="ECO:0007669"/>
    <property type="project" value="UniProtKB-KW"/>
</dbReference>
<name>A0A1B0DM09_PHLPP</name>
<evidence type="ECO:0000313" key="8">
    <source>
        <dbReference type="Proteomes" id="UP000092462"/>
    </source>
</evidence>
<feature type="compositionally biased region" description="Basic and acidic residues" evidence="6">
    <location>
        <begin position="302"/>
        <end position="318"/>
    </location>
</feature>
<dbReference type="Gene3D" id="1.10.510.10">
    <property type="entry name" value="Transferase(Phosphotransferase) domain 1"/>
    <property type="match status" value="1"/>
</dbReference>
<proteinExistence type="predicted"/>
<evidence type="ECO:0000256" key="1">
    <source>
        <dbReference type="ARBA" id="ARBA00022527"/>
    </source>
</evidence>
<dbReference type="GO" id="GO:0043065">
    <property type="term" value="P:positive regulation of apoptotic process"/>
    <property type="evidence" value="ECO:0007669"/>
    <property type="project" value="TreeGrafter"/>
</dbReference>
<evidence type="ECO:0000256" key="5">
    <source>
        <dbReference type="ARBA" id="ARBA00022840"/>
    </source>
</evidence>
<keyword evidence="2" id="KW-0808">Transferase</keyword>
<dbReference type="VEuPathDB" id="VectorBase:PPAI009399"/>
<feature type="region of interest" description="Disordered" evidence="6">
    <location>
        <begin position="147"/>
        <end position="174"/>
    </location>
</feature>
<dbReference type="EMBL" id="AJVK01036840">
    <property type="status" value="NOT_ANNOTATED_CDS"/>
    <property type="molecule type" value="Genomic_DNA"/>
</dbReference>
<evidence type="ECO:0000256" key="4">
    <source>
        <dbReference type="ARBA" id="ARBA00022777"/>
    </source>
</evidence>
<feature type="compositionally biased region" description="Low complexity" evidence="6">
    <location>
        <begin position="102"/>
        <end position="120"/>
    </location>
</feature>
<dbReference type="PANTHER" id="PTHR24342:SF20">
    <property type="entry name" value="MYOSIN LIGHT CHAIN KINASE, SMOOTH MUSCLE"/>
    <property type="match status" value="1"/>
</dbReference>
<evidence type="ECO:0000256" key="2">
    <source>
        <dbReference type="ARBA" id="ARBA00022679"/>
    </source>
</evidence>
<feature type="region of interest" description="Disordered" evidence="6">
    <location>
        <begin position="280"/>
        <end position="415"/>
    </location>
</feature>
<dbReference type="EnsemblMetazoa" id="PPAI009399-RA">
    <property type="protein sequence ID" value="PPAI009399-PA"/>
    <property type="gene ID" value="PPAI009399"/>
</dbReference>